<dbReference type="FunCoup" id="A0A6J0PAY9">
    <property type="interactions" value="142"/>
</dbReference>
<keyword evidence="4" id="KW-0932">Cytokinin signaling pathway</keyword>
<name>A0A6J0PAY9_ELAGV</name>
<evidence type="ECO:0000256" key="1">
    <source>
        <dbReference type="ARBA" id="ARBA00004496"/>
    </source>
</evidence>
<evidence type="ECO:0000313" key="8">
    <source>
        <dbReference type="Proteomes" id="UP000504607"/>
    </source>
</evidence>
<reference evidence="9" key="1">
    <citation type="submission" date="2025-08" db="UniProtKB">
        <authorList>
            <consortium name="RefSeq"/>
        </authorList>
    </citation>
    <scope>IDENTIFICATION</scope>
</reference>
<organism evidence="8 9">
    <name type="scientific">Elaeis guineensis var. tenera</name>
    <name type="common">Oil palm</name>
    <dbReference type="NCBI Taxonomy" id="51953"/>
    <lineage>
        <taxon>Eukaryota</taxon>
        <taxon>Viridiplantae</taxon>
        <taxon>Streptophyta</taxon>
        <taxon>Embryophyta</taxon>
        <taxon>Tracheophyta</taxon>
        <taxon>Spermatophyta</taxon>
        <taxon>Magnoliopsida</taxon>
        <taxon>Liliopsida</taxon>
        <taxon>Arecaceae</taxon>
        <taxon>Arecoideae</taxon>
        <taxon>Cocoseae</taxon>
        <taxon>Elaeidinae</taxon>
        <taxon>Elaeis</taxon>
    </lineage>
</organism>
<keyword evidence="2" id="KW-0963">Cytoplasm</keyword>
<feature type="region of interest" description="Disordered" evidence="7">
    <location>
        <begin position="218"/>
        <end position="240"/>
    </location>
</feature>
<comment type="similarity">
    <text evidence="6">Belongs to the SOFL plant protein family.</text>
</comment>
<protein>
    <submittedName>
        <fullName evidence="9">Uncharacterized protein LOC105060950 isoform X1</fullName>
    </submittedName>
</protein>
<gene>
    <name evidence="9" type="primary">LOC105060950</name>
</gene>
<accession>A0A6J0PAY9</accession>
<evidence type="ECO:0000313" key="9">
    <source>
        <dbReference type="RefSeq" id="XP_019701491.1"/>
    </source>
</evidence>
<dbReference type="InParanoid" id="A0A6J0PAY9"/>
<evidence type="ECO:0000256" key="6">
    <source>
        <dbReference type="ARBA" id="ARBA00024199"/>
    </source>
</evidence>
<dbReference type="GO" id="GO:0005737">
    <property type="term" value="C:cytoplasm"/>
    <property type="evidence" value="ECO:0007669"/>
    <property type="project" value="UniProtKB-SubCell"/>
</dbReference>
<evidence type="ECO:0000256" key="5">
    <source>
        <dbReference type="ARBA" id="ARBA00023242"/>
    </source>
</evidence>
<keyword evidence="8" id="KW-1185">Reference proteome</keyword>
<keyword evidence="3" id="KW-0203">Cytokinin biosynthesis</keyword>
<evidence type="ECO:0000256" key="7">
    <source>
        <dbReference type="SAM" id="MobiDB-lite"/>
    </source>
</evidence>
<dbReference type="GO" id="GO:0009736">
    <property type="term" value="P:cytokinin-activated signaling pathway"/>
    <property type="evidence" value="ECO:0007669"/>
    <property type="project" value="UniProtKB-KW"/>
</dbReference>
<dbReference type="RefSeq" id="XP_019701491.1">
    <property type="nucleotide sequence ID" value="XM_019845932.2"/>
</dbReference>
<dbReference type="GO" id="GO:0009691">
    <property type="term" value="P:cytokinin biosynthetic process"/>
    <property type="evidence" value="ECO:0007669"/>
    <property type="project" value="UniProtKB-KW"/>
</dbReference>
<feature type="compositionally biased region" description="Basic and acidic residues" evidence="7">
    <location>
        <begin position="230"/>
        <end position="240"/>
    </location>
</feature>
<dbReference type="AlphaFoldDB" id="A0A6J0PAY9"/>
<keyword evidence="5" id="KW-0539">Nucleus</keyword>
<sequence length="240" mass="26552">MMLGVEEEEESSECSSGCQSGWTMYLDQSYEPATSLPFKKAGSIQQEEMERKEEEEEEEEEEEDLSMVSDASSGPPHFHEEDDNCYYSHSNTCYNGNGCLFYASTLPTASAAALAKNGDKRRRVESKQKREAASLLDDTASSPLFSFPNVCMPFGISSSSLSLIFFTCGLLSLQTSFNATTNNVKPSMENVLEFSCGFSATHFKGKSALQKQMGYLHSSAPVKPTPARPVCRDESEKKIW</sequence>
<feature type="region of interest" description="Disordered" evidence="7">
    <location>
        <begin position="35"/>
        <end position="79"/>
    </location>
</feature>
<proteinExistence type="inferred from homology"/>
<dbReference type="PANTHER" id="PTHR33347:SF1">
    <property type="entry name" value="PROTEIN SOB FIVE-LIKE 5"/>
    <property type="match status" value="1"/>
</dbReference>
<dbReference type="InterPro" id="IPR044670">
    <property type="entry name" value="SOFL"/>
</dbReference>
<dbReference type="OrthoDB" id="759087at2759"/>
<feature type="compositionally biased region" description="Acidic residues" evidence="7">
    <location>
        <begin position="53"/>
        <end position="65"/>
    </location>
</feature>
<evidence type="ECO:0000256" key="4">
    <source>
        <dbReference type="ARBA" id="ARBA00022864"/>
    </source>
</evidence>
<dbReference type="PANTHER" id="PTHR33347">
    <property type="entry name" value="OSJNBA0091C07.3 PROTEIN"/>
    <property type="match status" value="1"/>
</dbReference>
<comment type="subcellular location">
    <subcellularLocation>
        <location evidence="1">Cytoplasm</location>
    </subcellularLocation>
</comment>
<evidence type="ECO:0000256" key="2">
    <source>
        <dbReference type="ARBA" id="ARBA00022490"/>
    </source>
</evidence>
<dbReference type="GeneID" id="105060950"/>
<evidence type="ECO:0000256" key="3">
    <source>
        <dbReference type="ARBA" id="ARBA00022712"/>
    </source>
</evidence>
<dbReference type="Proteomes" id="UP000504607">
    <property type="component" value="Unplaced"/>
</dbReference>